<evidence type="ECO:0000313" key="3">
    <source>
        <dbReference type="Proteomes" id="UP000184357"/>
    </source>
</evidence>
<evidence type="ECO:0000313" key="2">
    <source>
        <dbReference type="EMBL" id="SHG99696.1"/>
    </source>
</evidence>
<gene>
    <name evidence="2" type="ORF">SAMN05443636_1554</name>
</gene>
<protein>
    <submittedName>
        <fullName evidence="2">Uncharacterized protein</fullName>
    </submittedName>
</protein>
<keyword evidence="1" id="KW-0812">Transmembrane</keyword>
<dbReference type="RefSeq" id="WP_159435744.1">
    <property type="nucleotide sequence ID" value="NZ_FQWV01000003.1"/>
</dbReference>
<keyword evidence="1" id="KW-1133">Transmembrane helix</keyword>
<dbReference type="STRING" id="43928.SAMN05443636_1554"/>
<keyword evidence="1" id="KW-0472">Membrane</keyword>
<feature type="transmembrane region" description="Helical" evidence="1">
    <location>
        <begin position="7"/>
        <end position="23"/>
    </location>
</feature>
<keyword evidence="3" id="KW-1185">Reference proteome</keyword>
<evidence type="ECO:0000256" key="1">
    <source>
        <dbReference type="SAM" id="Phobius"/>
    </source>
</evidence>
<accession>A0A1M5PD43</accession>
<sequence>MAEILPAVLVVVAIGLFALALWLMTAGRFGFAGAAFLCASIAIYVRETLAQEG</sequence>
<dbReference type="EMBL" id="FQWV01000003">
    <property type="protein sequence ID" value="SHG99696.1"/>
    <property type="molecule type" value="Genomic_DNA"/>
</dbReference>
<feature type="transmembrane region" description="Helical" evidence="1">
    <location>
        <begin position="29"/>
        <end position="45"/>
    </location>
</feature>
<dbReference type="Proteomes" id="UP000184357">
    <property type="component" value="Unassembled WGS sequence"/>
</dbReference>
<reference evidence="2 3" key="1">
    <citation type="submission" date="2016-11" db="EMBL/GenBank/DDBJ databases">
        <authorList>
            <person name="Jaros S."/>
            <person name="Januszkiewicz K."/>
            <person name="Wedrychowicz H."/>
        </authorList>
    </citation>
    <scope>NUCLEOTIDE SEQUENCE [LARGE SCALE GENOMIC DNA]</scope>
    <source>
        <strain evidence="2 3">DSM 9297</strain>
    </source>
</reference>
<proteinExistence type="predicted"/>
<dbReference type="AlphaFoldDB" id="A0A1M5PD43"/>
<name>A0A1M5PD43_9EURY</name>
<organism evidence="2 3">
    <name type="scientific">Halobaculum gomorrense</name>
    <dbReference type="NCBI Taxonomy" id="43928"/>
    <lineage>
        <taxon>Archaea</taxon>
        <taxon>Methanobacteriati</taxon>
        <taxon>Methanobacteriota</taxon>
        <taxon>Stenosarchaea group</taxon>
        <taxon>Halobacteria</taxon>
        <taxon>Halobacteriales</taxon>
        <taxon>Haloferacaceae</taxon>
        <taxon>Halobaculum</taxon>
    </lineage>
</organism>